<sequence>MSRYIISPSASRDLNEIADYFLTINLEAGEMLFREFNKKCQNLAKFPNIGRSYSHIKLQLRGLPLDGYVILYRVVNDGVEILRVVIARRDLEKLFSDIDDY</sequence>
<evidence type="ECO:0000256" key="2">
    <source>
        <dbReference type="ARBA" id="ARBA00022649"/>
    </source>
</evidence>
<dbReference type="InterPro" id="IPR007712">
    <property type="entry name" value="RelE/ParE_toxin"/>
</dbReference>
<accession>A0A1Z4N8T1</accession>
<dbReference type="PANTHER" id="PTHR33755">
    <property type="entry name" value="TOXIN PARE1-RELATED"/>
    <property type="match status" value="1"/>
</dbReference>
<dbReference type="KEGG" id="ttq:NIES37_61410"/>
<comment type="similarity">
    <text evidence="1">Belongs to the RelE toxin family.</text>
</comment>
<dbReference type="PANTHER" id="PTHR33755:SF6">
    <property type="entry name" value="PLASMID STABILIZATION SYSTEM PROTEIN"/>
    <property type="match status" value="1"/>
</dbReference>
<protein>
    <recommendedName>
        <fullName evidence="5">Plasmid stabilization system</fullName>
    </recommendedName>
</protein>
<keyword evidence="4" id="KW-1185">Reference proteome</keyword>
<evidence type="ECO:0000313" key="4">
    <source>
        <dbReference type="Proteomes" id="UP000218785"/>
    </source>
</evidence>
<dbReference type="Gene3D" id="3.30.2310.20">
    <property type="entry name" value="RelE-like"/>
    <property type="match status" value="1"/>
</dbReference>
<gene>
    <name evidence="3" type="ORF">NIES37_61410</name>
</gene>
<dbReference type="InterPro" id="IPR051803">
    <property type="entry name" value="TA_system_RelE-like_toxin"/>
</dbReference>
<evidence type="ECO:0000313" key="3">
    <source>
        <dbReference type="EMBL" id="BAZ02133.1"/>
    </source>
</evidence>
<organism evidence="3 4">
    <name type="scientific">Tolypothrix tenuis PCC 7101</name>
    <dbReference type="NCBI Taxonomy" id="231146"/>
    <lineage>
        <taxon>Bacteria</taxon>
        <taxon>Bacillati</taxon>
        <taxon>Cyanobacteriota</taxon>
        <taxon>Cyanophyceae</taxon>
        <taxon>Nostocales</taxon>
        <taxon>Tolypothrichaceae</taxon>
        <taxon>Tolypothrix</taxon>
    </lineage>
</organism>
<dbReference type="Pfam" id="PF05016">
    <property type="entry name" value="ParE_toxin"/>
    <property type="match status" value="1"/>
</dbReference>
<name>A0A1Z4N8T1_9CYAN</name>
<keyword evidence="2" id="KW-1277">Toxin-antitoxin system</keyword>
<dbReference type="InterPro" id="IPR035093">
    <property type="entry name" value="RelE/ParE_toxin_dom_sf"/>
</dbReference>
<dbReference type="Proteomes" id="UP000218785">
    <property type="component" value="Chromosome"/>
</dbReference>
<dbReference type="EMBL" id="AP018248">
    <property type="protein sequence ID" value="BAZ02133.1"/>
    <property type="molecule type" value="Genomic_DNA"/>
</dbReference>
<proteinExistence type="inferred from homology"/>
<evidence type="ECO:0008006" key="5">
    <source>
        <dbReference type="Google" id="ProtNLM"/>
    </source>
</evidence>
<dbReference type="AlphaFoldDB" id="A0A1Z4N8T1"/>
<reference evidence="3 4" key="1">
    <citation type="submission" date="2017-06" db="EMBL/GenBank/DDBJ databases">
        <title>Genome sequencing of cyanobaciteial culture collection at National Institute for Environmental Studies (NIES).</title>
        <authorList>
            <person name="Hirose Y."/>
            <person name="Shimura Y."/>
            <person name="Fujisawa T."/>
            <person name="Nakamura Y."/>
            <person name="Kawachi M."/>
        </authorList>
    </citation>
    <scope>NUCLEOTIDE SEQUENCE [LARGE SCALE GENOMIC DNA]</scope>
    <source>
        <strain evidence="3 4">NIES-37</strain>
    </source>
</reference>
<evidence type="ECO:0000256" key="1">
    <source>
        <dbReference type="ARBA" id="ARBA00006226"/>
    </source>
</evidence>
<dbReference type="RefSeq" id="WP_096582134.1">
    <property type="nucleotide sequence ID" value="NZ_CAWNJS010000001.1"/>
</dbReference>